<accession>A0A1D7VN54</accession>
<sequence length="80" mass="7550">MTRTVQAAVLAATTLVCGLLVTGCGNGVRAEGDASGATATPTAPPSAASPAPTDLAGMRKLVDGAESAAAAAESDAAADH</sequence>
<feature type="region of interest" description="Disordered" evidence="1">
    <location>
        <begin position="30"/>
        <end position="55"/>
    </location>
</feature>
<evidence type="ECO:0000256" key="1">
    <source>
        <dbReference type="SAM" id="MobiDB-lite"/>
    </source>
</evidence>
<gene>
    <name evidence="2" type="ORF">SL103_19865</name>
</gene>
<feature type="compositionally biased region" description="Low complexity" evidence="1">
    <location>
        <begin position="34"/>
        <end position="53"/>
    </location>
</feature>
<evidence type="ECO:0000313" key="2">
    <source>
        <dbReference type="EMBL" id="AOP48183.1"/>
    </source>
</evidence>
<reference evidence="2 3" key="1">
    <citation type="submission" date="2016-09" db="EMBL/GenBank/DDBJ databases">
        <title>Complete genome sequencing of Streptomyces lydicus 103 and metabolic pathways analysis of antibiotic biosynthesis.</title>
        <authorList>
            <person name="Jia N."/>
            <person name="Ding M.-Z."/>
            <person name="Gao F."/>
            <person name="Yuan Y.-J."/>
        </authorList>
    </citation>
    <scope>NUCLEOTIDE SEQUENCE [LARGE SCALE GENOMIC DNA]</scope>
    <source>
        <strain evidence="2 3">103</strain>
    </source>
</reference>
<dbReference type="AlphaFoldDB" id="A0A1D7VN54"/>
<dbReference type="RefSeq" id="WP_069570318.1">
    <property type="nucleotide sequence ID" value="NZ_JBIRQK010000007.1"/>
</dbReference>
<proteinExistence type="predicted"/>
<protein>
    <submittedName>
        <fullName evidence="2">Uncharacterized protein</fullName>
    </submittedName>
</protein>
<dbReference type="KEGG" id="slc:SL103_19865"/>
<keyword evidence="3" id="KW-1185">Reference proteome</keyword>
<evidence type="ECO:0000313" key="3">
    <source>
        <dbReference type="Proteomes" id="UP000094094"/>
    </source>
</evidence>
<dbReference type="Proteomes" id="UP000094094">
    <property type="component" value="Chromosome"/>
</dbReference>
<organism evidence="2 3">
    <name type="scientific">Streptomyces lydicus</name>
    <dbReference type="NCBI Taxonomy" id="47763"/>
    <lineage>
        <taxon>Bacteria</taxon>
        <taxon>Bacillati</taxon>
        <taxon>Actinomycetota</taxon>
        <taxon>Actinomycetes</taxon>
        <taxon>Kitasatosporales</taxon>
        <taxon>Streptomycetaceae</taxon>
        <taxon>Streptomyces</taxon>
    </lineage>
</organism>
<name>A0A1D7VN54_9ACTN</name>
<dbReference type="PROSITE" id="PS51257">
    <property type="entry name" value="PROKAR_LIPOPROTEIN"/>
    <property type="match status" value="1"/>
</dbReference>
<dbReference type="EMBL" id="CP017157">
    <property type="protein sequence ID" value="AOP48183.1"/>
    <property type="molecule type" value="Genomic_DNA"/>
</dbReference>